<dbReference type="PROSITE" id="PS50166">
    <property type="entry name" value="IMPORTIN_B_NT"/>
    <property type="match status" value="1"/>
</dbReference>
<dbReference type="Proteomes" id="UP000078348">
    <property type="component" value="Unassembled WGS sequence"/>
</dbReference>
<dbReference type="PANTHER" id="PTHR12596:SF2">
    <property type="entry name" value="EXPORTIN-7 ISOFORM X1"/>
    <property type="match status" value="1"/>
</dbReference>
<dbReference type="InterPro" id="IPR001494">
    <property type="entry name" value="Importin-beta_N"/>
</dbReference>
<protein>
    <submittedName>
        <fullName evidence="9">Exportin-like protein</fullName>
    </submittedName>
</protein>
<name>A0A196SK86_BLAHN</name>
<dbReference type="InterPro" id="IPR011989">
    <property type="entry name" value="ARM-like"/>
</dbReference>
<evidence type="ECO:0000313" key="10">
    <source>
        <dbReference type="Proteomes" id="UP000078348"/>
    </source>
</evidence>
<gene>
    <name evidence="9" type="ORF">AV274_0806</name>
</gene>
<organism evidence="9 10">
    <name type="scientific">Blastocystis sp. subtype 1 (strain ATCC 50177 / NandII)</name>
    <dbReference type="NCBI Taxonomy" id="478820"/>
    <lineage>
        <taxon>Eukaryota</taxon>
        <taxon>Sar</taxon>
        <taxon>Stramenopiles</taxon>
        <taxon>Bigyra</taxon>
        <taxon>Opalozoa</taxon>
        <taxon>Opalinata</taxon>
        <taxon>Blastocystidae</taxon>
        <taxon>Blastocystis</taxon>
    </lineage>
</organism>
<evidence type="ECO:0000313" key="9">
    <source>
        <dbReference type="EMBL" id="OAO17463.1"/>
    </source>
</evidence>
<keyword evidence="5" id="KW-0963">Cytoplasm</keyword>
<dbReference type="InterPro" id="IPR044189">
    <property type="entry name" value="XPO4/7-like"/>
</dbReference>
<dbReference type="Pfam" id="PF25795">
    <property type="entry name" value="TPR_XPO7"/>
    <property type="match status" value="1"/>
</dbReference>
<keyword evidence="6" id="KW-0653">Protein transport</keyword>
<dbReference type="GO" id="GO:0005643">
    <property type="term" value="C:nuclear pore"/>
    <property type="evidence" value="ECO:0007669"/>
    <property type="project" value="TreeGrafter"/>
</dbReference>
<evidence type="ECO:0000256" key="4">
    <source>
        <dbReference type="ARBA" id="ARBA00022448"/>
    </source>
</evidence>
<evidence type="ECO:0000256" key="1">
    <source>
        <dbReference type="ARBA" id="ARBA00004123"/>
    </source>
</evidence>
<comment type="similarity">
    <text evidence="3">Belongs to the exportin family.</text>
</comment>
<dbReference type="STRING" id="478820.A0A196SK86"/>
<evidence type="ECO:0000256" key="5">
    <source>
        <dbReference type="ARBA" id="ARBA00022490"/>
    </source>
</evidence>
<keyword evidence="7" id="KW-0539">Nucleus</keyword>
<dbReference type="OrthoDB" id="244158at2759"/>
<evidence type="ECO:0000256" key="7">
    <source>
        <dbReference type="ARBA" id="ARBA00023242"/>
    </source>
</evidence>
<dbReference type="GO" id="GO:0006611">
    <property type="term" value="P:protein export from nucleus"/>
    <property type="evidence" value="ECO:0007669"/>
    <property type="project" value="TreeGrafter"/>
</dbReference>
<evidence type="ECO:0000256" key="6">
    <source>
        <dbReference type="ARBA" id="ARBA00022927"/>
    </source>
</evidence>
<evidence type="ECO:0000256" key="3">
    <source>
        <dbReference type="ARBA" id="ARBA00009466"/>
    </source>
</evidence>
<feature type="domain" description="Importin N-terminal" evidence="8">
    <location>
        <begin position="43"/>
        <end position="109"/>
    </location>
</feature>
<accession>A0A196SK86</accession>
<dbReference type="PANTHER" id="PTHR12596">
    <property type="entry name" value="EXPORTIN 4,7-RELATED"/>
    <property type="match status" value="1"/>
</dbReference>
<sequence>MPVQTWRQGLTVSVEMKDEDLKYFENLCNMLYGPSSQQEKQKADEELTKIMKNPSFANDVEYVLKYSQNNYALTCLSISLKHIILDNWVSFNADRRLEIRNSLIDYIRNNGPKLNSLVFRSLSQAISLITKLSWISDRRHRSLLDSIEGIIEMGPAYSIIGLDMMSDFVEQMNLPNTMDSTEHRRTATQFISENLLDIFEYALSVFRQIHNGDPLYSDPSYRNAVLESISGIVSRCLQFDFQGCTGDEGSDEVWVLQLPATWEGLVCNSTMLRMLFDIYMSVEPPLTRSVLEIIMLFASVRRSLFRDGTARLEFLNSNFQLSELMKTPGYAPCFELIANFTCTSLRDWNACSNSINFLLTLWSRMACANRYVQLSEAMVPNSLVLHQLLPRVVEAYVEGRLNQVSDENGNGNPLDDPEGLHEEMTQFPQIVRFVYTESGAYLLKKMESMMSEYDKMMAEMAEKGVKDEAALTNVENALALMVHIISSVISGQSFMLVQVNHNHNQFDARLTRCVFLLHKAVSERQQHPSNPYRCSPHLEIAFLSFFLVFRRTFINDQKSFAILKSYEDAKNEGIPPRAAAYRDFFTEVGFLDNLNALGVIWEEVCRNLRSWCDNETVINESLKLLLDITNGYESSKMLLRLDSVTYVLQHHTEQEFPFLLSASFSHLRSIYYQSLTNLILLNSVPGRLEVLLSPVVERIAKLSATTTFSSEDCMMIVNVFRDARGVVNSCTSKRAFNVFFEALYPKAFEVMRHALRERGNEEEIVSSIMKFLSSLVLNRESRIDYCNELANGVTLFRETASVLQVYGNLLLENFKSFSQCPDYVYKGICQLFNVMQRCLKGNYIPFGVFSLYNDNCLQDVLSMYLQIVIRTPFDQLSQWPKYETAVFNFLDVLFSDHLATVTAIGTDSFITIMGSICHGISSFNLEVVKSSAHILDTVASYLYFNQYKNTEVISNIKRILVAQPNFWDVVMTSVLDAFIFGPSVTCWDLSRPIFSIYLVKREALDAYLTLASANQQQAVVQQLMSDTKALTTGIDFALGERSREEFSKKAMTWRRKFLSYMQL</sequence>
<dbReference type="SUPFAM" id="SSF48371">
    <property type="entry name" value="ARM repeat"/>
    <property type="match status" value="1"/>
</dbReference>
<dbReference type="GO" id="GO:0005049">
    <property type="term" value="F:nuclear export signal receptor activity"/>
    <property type="evidence" value="ECO:0007669"/>
    <property type="project" value="InterPro"/>
</dbReference>
<comment type="caution">
    <text evidence="9">The sequence shown here is derived from an EMBL/GenBank/DDBJ whole genome shotgun (WGS) entry which is preliminary data.</text>
</comment>
<comment type="subcellular location">
    <subcellularLocation>
        <location evidence="2">Cytoplasm</location>
    </subcellularLocation>
    <subcellularLocation>
        <location evidence="1">Nucleus</location>
    </subcellularLocation>
</comment>
<keyword evidence="10" id="KW-1185">Reference proteome</keyword>
<dbReference type="AlphaFoldDB" id="A0A196SK86"/>
<dbReference type="GO" id="GO:0005737">
    <property type="term" value="C:cytoplasm"/>
    <property type="evidence" value="ECO:0007669"/>
    <property type="project" value="UniProtKB-SubCell"/>
</dbReference>
<reference evidence="9 10" key="1">
    <citation type="submission" date="2016-05" db="EMBL/GenBank/DDBJ databases">
        <title>Nuclear genome of Blastocystis sp. subtype 1 NandII.</title>
        <authorList>
            <person name="Gentekaki E."/>
            <person name="Curtis B."/>
            <person name="Stairs C."/>
            <person name="Eme L."/>
            <person name="Herman E."/>
            <person name="Klimes V."/>
            <person name="Arias M.C."/>
            <person name="Elias M."/>
            <person name="Hilliou F."/>
            <person name="Klute M."/>
            <person name="Malik S.-B."/>
            <person name="Pightling A."/>
            <person name="Rachubinski R."/>
            <person name="Salas D."/>
            <person name="Schlacht A."/>
            <person name="Suga H."/>
            <person name="Archibald J."/>
            <person name="Ball S.G."/>
            <person name="Clark G."/>
            <person name="Dacks J."/>
            <person name="Van Der Giezen M."/>
            <person name="Tsaousis A."/>
            <person name="Roger A."/>
        </authorList>
    </citation>
    <scope>NUCLEOTIDE SEQUENCE [LARGE SCALE GENOMIC DNA]</scope>
    <source>
        <strain evidence="10">ATCC 50177 / NandII</strain>
    </source>
</reference>
<dbReference type="EMBL" id="LXWW01000029">
    <property type="protein sequence ID" value="OAO17463.1"/>
    <property type="molecule type" value="Genomic_DNA"/>
</dbReference>
<dbReference type="Gene3D" id="1.25.10.10">
    <property type="entry name" value="Leucine-rich Repeat Variant"/>
    <property type="match status" value="1"/>
</dbReference>
<evidence type="ECO:0000256" key="2">
    <source>
        <dbReference type="ARBA" id="ARBA00004496"/>
    </source>
</evidence>
<dbReference type="InterPro" id="IPR016024">
    <property type="entry name" value="ARM-type_fold"/>
</dbReference>
<keyword evidence="4" id="KW-0813">Transport</keyword>
<dbReference type="InterPro" id="IPR057947">
    <property type="entry name" value="TPR_XPO7/RBP17"/>
</dbReference>
<dbReference type="GO" id="GO:0031267">
    <property type="term" value="F:small GTPase binding"/>
    <property type="evidence" value="ECO:0007669"/>
    <property type="project" value="InterPro"/>
</dbReference>
<evidence type="ECO:0000259" key="8">
    <source>
        <dbReference type="PROSITE" id="PS50166"/>
    </source>
</evidence>
<proteinExistence type="inferred from homology"/>